<evidence type="ECO:0000313" key="2">
    <source>
        <dbReference type="Proteomes" id="UP001549031"/>
    </source>
</evidence>
<organism evidence="1 2">
    <name type="scientific">Pseudorhizobium tarimense</name>
    <dbReference type="NCBI Taxonomy" id="1079109"/>
    <lineage>
        <taxon>Bacteria</taxon>
        <taxon>Pseudomonadati</taxon>
        <taxon>Pseudomonadota</taxon>
        <taxon>Alphaproteobacteria</taxon>
        <taxon>Hyphomicrobiales</taxon>
        <taxon>Rhizobiaceae</taxon>
        <taxon>Rhizobium/Agrobacterium group</taxon>
        <taxon>Pseudorhizobium</taxon>
    </lineage>
</organism>
<comment type="caution">
    <text evidence="1">The sequence shown here is derived from an EMBL/GenBank/DDBJ whole genome shotgun (WGS) entry which is preliminary data.</text>
</comment>
<dbReference type="EMBL" id="JBEPLJ010000007">
    <property type="protein sequence ID" value="MET3585934.1"/>
    <property type="molecule type" value="Genomic_DNA"/>
</dbReference>
<protein>
    <submittedName>
        <fullName evidence="1">Uncharacterized protein</fullName>
    </submittedName>
</protein>
<gene>
    <name evidence="1" type="ORF">ABID21_002049</name>
</gene>
<name>A0ABV2H5Y8_9HYPH</name>
<sequence>MPLQGPVFILALAIFLAGAPLLAKHADADRSNHAYLTAASF</sequence>
<dbReference type="Proteomes" id="UP001549031">
    <property type="component" value="Unassembled WGS sequence"/>
</dbReference>
<keyword evidence="2" id="KW-1185">Reference proteome</keyword>
<evidence type="ECO:0000313" key="1">
    <source>
        <dbReference type="EMBL" id="MET3585934.1"/>
    </source>
</evidence>
<proteinExistence type="predicted"/>
<reference evidence="1 2" key="1">
    <citation type="submission" date="2024-06" db="EMBL/GenBank/DDBJ databases">
        <title>Genomic Encyclopedia of Type Strains, Phase IV (KMG-IV): sequencing the most valuable type-strain genomes for metagenomic binning, comparative biology and taxonomic classification.</title>
        <authorList>
            <person name="Goeker M."/>
        </authorList>
    </citation>
    <scope>NUCLEOTIDE SEQUENCE [LARGE SCALE GENOMIC DNA]</scope>
    <source>
        <strain evidence="1 2">DSM 105042</strain>
    </source>
</reference>
<accession>A0ABV2H5Y8</accession>